<dbReference type="GO" id="GO:0008061">
    <property type="term" value="F:chitin binding"/>
    <property type="evidence" value="ECO:0007669"/>
    <property type="project" value="UniProtKB-UniRule"/>
</dbReference>
<feature type="domain" description="GH18" evidence="15">
    <location>
        <begin position="82"/>
        <end position="440"/>
    </location>
</feature>
<comment type="subcellular location">
    <subcellularLocation>
        <location evidence="2">Secreted</location>
    </subcellularLocation>
</comment>
<dbReference type="InterPro" id="IPR001223">
    <property type="entry name" value="Glyco_hydro18_cat"/>
</dbReference>
<evidence type="ECO:0000256" key="3">
    <source>
        <dbReference type="ARBA" id="ARBA00008682"/>
    </source>
</evidence>
<dbReference type="OrthoDB" id="73875at2759"/>
<dbReference type="InterPro" id="IPR018371">
    <property type="entry name" value="Chitin-binding_1_CS"/>
</dbReference>
<organism evidence="16 17">
    <name type="scientific">Dactylonectria macrodidyma</name>
    <dbReference type="NCBI Taxonomy" id="307937"/>
    <lineage>
        <taxon>Eukaryota</taxon>
        <taxon>Fungi</taxon>
        <taxon>Dikarya</taxon>
        <taxon>Ascomycota</taxon>
        <taxon>Pezizomycotina</taxon>
        <taxon>Sordariomycetes</taxon>
        <taxon>Hypocreomycetidae</taxon>
        <taxon>Hypocreales</taxon>
        <taxon>Nectriaceae</taxon>
        <taxon>Dactylonectria</taxon>
    </lineage>
</organism>
<dbReference type="InterPro" id="IPR050314">
    <property type="entry name" value="Glycosyl_Hydrlase_18"/>
</dbReference>
<dbReference type="InterPro" id="IPR029070">
    <property type="entry name" value="Chitinase_insertion_sf"/>
</dbReference>
<dbReference type="SUPFAM" id="SSF51445">
    <property type="entry name" value="(Trans)glycosidases"/>
    <property type="match status" value="1"/>
</dbReference>
<comment type="caution">
    <text evidence="16">The sequence shown here is derived from an EMBL/GenBank/DDBJ whole genome shotgun (WGS) entry which is preliminary data.</text>
</comment>
<keyword evidence="5" id="KW-0964">Secreted</keyword>
<evidence type="ECO:0000313" key="17">
    <source>
        <dbReference type="Proteomes" id="UP000738349"/>
    </source>
</evidence>
<comment type="catalytic activity">
    <reaction evidence="1">
        <text>Random endo-hydrolysis of N-acetyl-beta-D-glucosaminide (1-&gt;4)-beta-linkages in chitin and chitodextrins.</text>
        <dbReference type="EC" id="3.2.1.14"/>
    </reaction>
</comment>
<dbReference type="GO" id="GO:0008843">
    <property type="term" value="F:endochitinase activity"/>
    <property type="evidence" value="ECO:0007669"/>
    <property type="project" value="UniProtKB-EC"/>
</dbReference>
<dbReference type="Proteomes" id="UP000738349">
    <property type="component" value="Unassembled WGS sequence"/>
</dbReference>
<evidence type="ECO:0000256" key="13">
    <source>
        <dbReference type="RuleBase" id="RU000489"/>
    </source>
</evidence>
<feature type="disulfide bond" evidence="12">
    <location>
        <begin position="45"/>
        <end position="57"/>
    </location>
</feature>
<keyword evidence="6 12" id="KW-0147">Chitin-binding</keyword>
<dbReference type="PROSITE" id="PS50941">
    <property type="entry name" value="CHIT_BIND_I_2"/>
    <property type="match status" value="1"/>
</dbReference>
<evidence type="ECO:0000259" key="14">
    <source>
        <dbReference type="PROSITE" id="PS50941"/>
    </source>
</evidence>
<dbReference type="Pfam" id="PF00187">
    <property type="entry name" value="Chitin_bind_1"/>
    <property type="match status" value="1"/>
</dbReference>
<evidence type="ECO:0000256" key="8">
    <source>
        <dbReference type="ARBA" id="ARBA00023024"/>
    </source>
</evidence>
<dbReference type="SUPFAM" id="SSF57016">
    <property type="entry name" value="Plant lectins/antimicrobial peptides"/>
    <property type="match status" value="1"/>
</dbReference>
<keyword evidence="17" id="KW-1185">Reference proteome</keyword>
<keyword evidence="8" id="KW-0146">Chitin degradation</keyword>
<dbReference type="EC" id="3.2.1.14" evidence="4"/>
<reference evidence="16" key="1">
    <citation type="journal article" date="2021" name="Nat. Commun.">
        <title>Genetic determinants of endophytism in the Arabidopsis root mycobiome.</title>
        <authorList>
            <person name="Mesny F."/>
            <person name="Miyauchi S."/>
            <person name="Thiergart T."/>
            <person name="Pickel B."/>
            <person name="Atanasova L."/>
            <person name="Karlsson M."/>
            <person name="Huettel B."/>
            <person name="Barry K.W."/>
            <person name="Haridas S."/>
            <person name="Chen C."/>
            <person name="Bauer D."/>
            <person name="Andreopoulos W."/>
            <person name="Pangilinan J."/>
            <person name="LaButti K."/>
            <person name="Riley R."/>
            <person name="Lipzen A."/>
            <person name="Clum A."/>
            <person name="Drula E."/>
            <person name="Henrissat B."/>
            <person name="Kohler A."/>
            <person name="Grigoriev I.V."/>
            <person name="Martin F.M."/>
            <person name="Hacquard S."/>
        </authorList>
    </citation>
    <scope>NUCLEOTIDE SEQUENCE</scope>
    <source>
        <strain evidence="16">MPI-CAGE-AT-0147</strain>
    </source>
</reference>
<feature type="domain" description="Chitin-binding type-1" evidence="14">
    <location>
        <begin position="27"/>
        <end position="80"/>
    </location>
</feature>
<feature type="disulfide bond" evidence="12">
    <location>
        <begin position="50"/>
        <end position="64"/>
    </location>
</feature>
<protein>
    <recommendedName>
        <fullName evidence="4">chitinase</fullName>
        <ecNumber evidence="4">3.2.1.14</ecNumber>
    </recommendedName>
</protein>
<dbReference type="InterPro" id="IPR001002">
    <property type="entry name" value="Chitin-bd_1"/>
</dbReference>
<evidence type="ECO:0000256" key="10">
    <source>
        <dbReference type="ARBA" id="ARBA00023295"/>
    </source>
</evidence>
<dbReference type="SUPFAM" id="SSF54556">
    <property type="entry name" value="Chitinase insertion domain"/>
    <property type="match status" value="1"/>
</dbReference>
<dbReference type="InterPro" id="IPR036861">
    <property type="entry name" value="Endochitinase-like_sf"/>
</dbReference>
<dbReference type="Pfam" id="PF00704">
    <property type="entry name" value="Glyco_hydro_18"/>
    <property type="match status" value="1"/>
</dbReference>
<evidence type="ECO:0000256" key="2">
    <source>
        <dbReference type="ARBA" id="ARBA00004613"/>
    </source>
</evidence>
<dbReference type="GO" id="GO:0006032">
    <property type="term" value="P:chitin catabolic process"/>
    <property type="evidence" value="ECO:0007669"/>
    <property type="project" value="UniProtKB-KW"/>
</dbReference>
<dbReference type="Gene3D" id="3.10.50.10">
    <property type="match status" value="1"/>
</dbReference>
<dbReference type="PROSITE" id="PS01095">
    <property type="entry name" value="GH18_1"/>
    <property type="match status" value="1"/>
</dbReference>
<dbReference type="GO" id="GO:0000272">
    <property type="term" value="P:polysaccharide catabolic process"/>
    <property type="evidence" value="ECO:0007669"/>
    <property type="project" value="UniProtKB-KW"/>
</dbReference>
<gene>
    <name evidence="16" type="ORF">EDB81DRAFT_890173</name>
</gene>
<accession>A0A9P9ILF1</accession>
<comment type="caution">
    <text evidence="12">Lacks conserved residue(s) required for the propagation of feature annotation.</text>
</comment>
<evidence type="ECO:0000256" key="1">
    <source>
        <dbReference type="ARBA" id="ARBA00000822"/>
    </source>
</evidence>
<dbReference type="InterPro" id="IPR017853">
    <property type="entry name" value="GH"/>
</dbReference>
<dbReference type="AlphaFoldDB" id="A0A9P9ILF1"/>
<dbReference type="EMBL" id="JAGMUV010000021">
    <property type="protein sequence ID" value="KAH7124726.1"/>
    <property type="molecule type" value="Genomic_DNA"/>
</dbReference>
<dbReference type="PROSITE" id="PS51910">
    <property type="entry name" value="GH18_2"/>
    <property type="match status" value="1"/>
</dbReference>
<keyword evidence="10 13" id="KW-0326">Glycosidase</keyword>
<dbReference type="SMART" id="SM00270">
    <property type="entry name" value="ChtBD1"/>
    <property type="match status" value="1"/>
</dbReference>
<dbReference type="InterPro" id="IPR011583">
    <property type="entry name" value="Chitinase_II/V-like_cat"/>
</dbReference>
<dbReference type="PANTHER" id="PTHR11177">
    <property type="entry name" value="CHITINASE"/>
    <property type="match status" value="1"/>
</dbReference>
<evidence type="ECO:0000256" key="9">
    <source>
        <dbReference type="ARBA" id="ARBA00023277"/>
    </source>
</evidence>
<dbReference type="Gene3D" id="3.20.20.80">
    <property type="entry name" value="Glycosidases"/>
    <property type="match status" value="1"/>
</dbReference>
<dbReference type="CDD" id="cd00035">
    <property type="entry name" value="ChtBD1"/>
    <property type="match status" value="1"/>
</dbReference>
<evidence type="ECO:0000256" key="4">
    <source>
        <dbReference type="ARBA" id="ARBA00012729"/>
    </source>
</evidence>
<evidence type="ECO:0000256" key="7">
    <source>
        <dbReference type="ARBA" id="ARBA00022801"/>
    </source>
</evidence>
<evidence type="ECO:0000313" key="16">
    <source>
        <dbReference type="EMBL" id="KAH7124726.1"/>
    </source>
</evidence>
<dbReference type="PANTHER" id="PTHR11177:SF402">
    <property type="entry name" value="CHITINASE"/>
    <property type="match status" value="1"/>
</dbReference>
<evidence type="ECO:0000256" key="12">
    <source>
        <dbReference type="PROSITE-ProRule" id="PRU00261"/>
    </source>
</evidence>
<dbReference type="PROSITE" id="PS00026">
    <property type="entry name" value="CHIT_BIND_I_1"/>
    <property type="match status" value="1"/>
</dbReference>
<evidence type="ECO:0000259" key="15">
    <source>
        <dbReference type="PROSITE" id="PS51910"/>
    </source>
</evidence>
<sequence length="1185" mass="131716">MLDAAANSDSVVSDPTKDICINNCDRKSDCDPGGFGTSFAKKKSCPLNVCCSKHGFCGTTKDFCGNKKVRRPSCTSTTSSFARVVGYYEGWSPSRPCKKFYPENIPAGIYTHLNFAFASIDPNTYQVVPSSDSDVDLMKRLVYVKKRDPALKVFIAIGGWTFNDPGPTATTFSDIARDTNAQRKFISSLISFMSTYGFDGVDLDWEYPQAEDRSGRDEDYANFPKFAANLKKALQSSGGRSGLSITLPASYWYLQHFDIKKLQPHVDFFNMMTYDFHGVWDKPNKWVGPYLNSHTNLTEIKDAMDLLWRNDISSDKVVLGLAFYGRGFTAANPNCMNPGCNFASGSSAMECSNEVSVLLISEIVDLVKAQGLKATVDKTAAVNIIKYGKNQWATFDNEATFKMKADFARSQCMGGVMVWAVSHGTKEGLYSQRLSKVAGRKAKGHFANTIPGSGTVATSLKDTKQCRWTACNESKFDWVRMLRKDSGARKNEFMVDGTGCSKYGVHKLCCPPDTTPPTCGWYTHNNGKCNNACPSGYREIGGNSQYCNRVTGWMTYQAACCSVQTDNMELYGQCDWTGWPSCGLETCNKETVASSSIGSGASACLGGERKYCCDQDEKKWTGCGWYSDLDFGETQHSSSMCFSNCPSDMVRVAMSNKDCKSGAKARCCDPSITEESKSTQDSYLDEVIEAFLDDPFCSDETLNDTFPSKRWLPNTTKGMAVLDTRQMDLKLEQEMAMISLIETLFFAVGAVALSDVLRWNALVVPRFSRLSYANLYDYMHATTEGELINDNYGDLRGPSFVVCNLAYLNSVAGDDGGDDSGSGLTTCVCLRKDCCHPNDKDCINFDPDAPWVSKRDVSTLDLHHGDQLEERGERKTYPVSAFDANGNQVVFDFPGQPYAGPADTSATSERDRFKNSYTFDPNCFNVHPIIVDSLNTNTNLPVGGFENDHALERQALPMWAVCGLDGTVNRDGDTYKRNGVQYRIPLSFFAVTMATPMQGIGPARGGAILYTPFERVMNALGSSKNRDVMTFCIKSMNNIKSRLWSLTDGLINRDALSELIYTDNNPDEALVQVRNVIVAMNFHNTPNVRDRLRIVVNEIREELHRAEGRHLAAYNERVYAVDHFDAWLKEHLRLMKSLTKDFVEEFVKDFRLVSAEGSPLYSKAEYLLQVCEVDIITTGWFPQLP</sequence>
<evidence type="ECO:0000256" key="11">
    <source>
        <dbReference type="ARBA" id="ARBA00023326"/>
    </source>
</evidence>
<evidence type="ECO:0000256" key="5">
    <source>
        <dbReference type="ARBA" id="ARBA00022525"/>
    </source>
</evidence>
<keyword evidence="11" id="KW-0624">Polysaccharide degradation</keyword>
<keyword evidence="12" id="KW-1015">Disulfide bond</keyword>
<name>A0A9P9ILF1_9HYPO</name>
<dbReference type="GO" id="GO:0005576">
    <property type="term" value="C:extracellular region"/>
    <property type="evidence" value="ECO:0007669"/>
    <property type="project" value="UniProtKB-SubCell"/>
</dbReference>
<dbReference type="Gene3D" id="3.30.60.10">
    <property type="entry name" value="Endochitinase-like"/>
    <property type="match status" value="1"/>
</dbReference>
<proteinExistence type="inferred from homology"/>
<keyword evidence="7 13" id="KW-0378">Hydrolase</keyword>
<evidence type="ECO:0000256" key="6">
    <source>
        <dbReference type="ARBA" id="ARBA00022669"/>
    </source>
</evidence>
<keyword evidence="9" id="KW-0119">Carbohydrate metabolism</keyword>
<dbReference type="SMART" id="SM00636">
    <property type="entry name" value="Glyco_18"/>
    <property type="match status" value="1"/>
</dbReference>
<comment type="similarity">
    <text evidence="3">Belongs to the glycosyl hydrolase 18 family. Chitinase class V subfamily.</text>
</comment>
<dbReference type="InterPro" id="IPR001579">
    <property type="entry name" value="Glyco_hydro_18_chit_AS"/>
</dbReference>